<dbReference type="EMBL" id="SRLE01000008">
    <property type="protein sequence ID" value="TGD73102.1"/>
    <property type="molecule type" value="Genomic_DNA"/>
</dbReference>
<dbReference type="InterPro" id="IPR028994">
    <property type="entry name" value="Integrin_alpha_N"/>
</dbReference>
<reference evidence="5 6" key="1">
    <citation type="submission" date="2019-04" db="EMBL/GenBank/DDBJ databases">
        <title>Taxonomy of novel Haliea sp. from mangrove soil of West Coast of India.</title>
        <authorList>
            <person name="Verma A."/>
            <person name="Kumar P."/>
            <person name="Krishnamurthi S."/>
        </authorList>
    </citation>
    <scope>NUCLEOTIDE SEQUENCE [LARGE SCALE GENOMIC DNA]</scope>
    <source>
        <strain evidence="5 6">SAOS-164</strain>
    </source>
</reference>
<proteinExistence type="predicted"/>
<dbReference type="Gene3D" id="2.130.10.130">
    <property type="entry name" value="Integrin alpha, N-terminal"/>
    <property type="match status" value="1"/>
</dbReference>
<evidence type="ECO:0000313" key="6">
    <source>
        <dbReference type="Proteomes" id="UP000298050"/>
    </source>
</evidence>
<dbReference type="PANTHER" id="PTHR36220">
    <property type="entry name" value="UNNAMED PRODUCT"/>
    <property type="match status" value="1"/>
</dbReference>
<dbReference type="InterPro" id="IPR013517">
    <property type="entry name" value="FG-GAP"/>
</dbReference>
<dbReference type="Proteomes" id="UP000298050">
    <property type="component" value="Unassembled WGS sequence"/>
</dbReference>
<evidence type="ECO:0000256" key="3">
    <source>
        <dbReference type="ARBA" id="ARBA00023180"/>
    </source>
</evidence>
<keyword evidence="6" id="KW-1185">Reference proteome</keyword>
<dbReference type="InterPro" id="IPR013519">
    <property type="entry name" value="Int_alpha_beta-p"/>
</dbReference>
<sequence>MRGRSPAQTPGAPGRRCSPCRHTPSTGPTARSKISACWRKTPRRLPPPCVPWCTWCRWRRSNRRAWPRCPAWRPGESCTTVCSAPCTTCARASSAVWRNSPTGCRCTSWNCPTTSPGSMRYTNCSAVCDARQVVTLFAGKFVAFDLDCHRIVAKQGSNYNDRSFSGVFMSFFPRWTCAVALGAALSATGAWGAAIQQQILDNNGSGIGTGGDSVAVAGEWALVGDTDNCRVYVYRLDQTTKLWGDGGKNTGTVQPGVPHSQLNPRNSCSAAEYGGFGNAVSISRDLLVVGAPLAKTGGPVRYGIVYLFSYDSGSDEWVIDPGIGEPVAFSGPGTIVDDRQAGAGFGTQVSVRYSELADEALILAGAPFYDGPNGVNAGRAYAYLWDGATSTVELIGTYDGDATGDRFGSSITSNGVRILAGAPNADVVLPDTTVAIDSGRAYLFSFDRANFPALALDQIVPGTAEPMSGLVVPGMNLAREASLSIDGVMLLSGNTNFSGAQVLYRGGGTCGADEYCHDATLPGTLSGDVTQSGVSAAFGYSARSVQVYTNNRTIGADRISPGPAYQVAPPGGLESRFGQDISLSGQWLEVNGDATDRAYMFGAVCAGDVQLTAMEWTMIGLPCDIGSGSATIDDIFTPSLGVYGTDWIMYQQDGVDFGGQSSVYEVMSDTDTMTQGVGYWIISAVDAVVDFGLSVGTKAATPSVSDPLARLSVTEVFSLDLKGLLSGWSAPSTDLRVMLSNPFPQPVNWGETIINDGTALNTVASVPVQTLFFEGGDNQAYVYNAASGGYTAISTDTPGMPRQINSGEGYFVRFSGTGATLVQSAPTSLLQTSVSN</sequence>
<comment type="caution">
    <text evidence="5">The sequence shown here is derived from an EMBL/GenBank/DDBJ whole genome shotgun (WGS) entry which is preliminary data.</text>
</comment>
<evidence type="ECO:0000256" key="1">
    <source>
        <dbReference type="ARBA" id="ARBA00022729"/>
    </source>
</evidence>
<keyword evidence="3" id="KW-0325">Glycoprotein</keyword>
<name>A0A4Z0M0H2_9GAMM</name>
<keyword evidence="2" id="KW-0677">Repeat</keyword>
<evidence type="ECO:0000256" key="4">
    <source>
        <dbReference type="SAM" id="MobiDB-lite"/>
    </source>
</evidence>
<keyword evidence="1" id="KW-0732">Signal</keyword>
<dbReference type="OrthoDB" id="5747265at2"/>
<protein>
    <submittedName>
        <fullName evidence="5">Uncharacterized protein</fullName>
    </submittedName>
</protein>
<accession>A0A4Z0M0H2</accession>
<dbReference type="AlphaFoldDB" id="A0A4Z0M0H2"/>
<dbReference type="Pfam" id="PF14312">
    <property type="entry name" value="FG-GAP_2"/>
    <property type="match status" value="1"/>
</dbReference>
<feature type="region of interest" description="Disordered" evidence="4">
    <location>
        <begin position="1"/>
        <end position="32"/>
    </location>
</feature>
<gene>
    <name evidence="5" type="ORF">E4634_12540</name>
</gene>
<evidence type="ECO:0000256" key="2">
    <source>
        <dbReference type="ARBA" id="ARBA00022737"/>
    </source>
</evidence>
<dbReference type="PANTHER" id="PTHR36220:SF1">
    <property type="entry name" value="GAMMA TUBULIN COMPLEX COMPONENT C-TERMINAL DOMAIN-CONTAINING PROTEIN"/>
    <property type="match status" value="1"/>
</dbReference>
<dbReference type="SMART" id="SM00191">
    <property type="entry name" value="Int_alpha"/>
    <property type="match status" value="3"/>
</dbReference>
<organism evidence="5 6">
    <name type="scientific">Mangrovimicrobium sediminis</name>
    <dbReference type="NCBI Taxonomy" id="2562682"/>
    <lineage>
        <taxon>Bacteria</taxon>
        <taxon>Pseudomonadati</taxon>
        <taxon>Pseudomonadota</taxon>
        <taxon>Gammaproteobacteria</taxon>
        <taxon>Cellvibrionales</taxon>
        <taxon>Halieaceae</taxon>
        <taxon>Mangrovimicrobium</taxon>
    </lineage>
</organism>
<evidence type="ECO:0000313" key="5">
    <source>
        <dbReference type="EMBL" id="TGD73102.1"/>
    </source>
</evidence>